<evidence type="ECO:0000313" key="6">
    <source>
        <dbReference type="Proteomes" id="UP000095495"/>
    </source>
</evidence>
<protein>
    <recommendedName>
        <fullName evidence="4">Cohesin domain-containing protein</fullName>
    </recommendedName>
</protein>
<keyword evidence="2" id="KW-0472">Membrane</keyword>
<evidence type="ECO:0000256" key="3">
    <source>
        <dbReference type="SAM" id="SignalP"/>
    </source>
</evidence>
<feature type="compositionally biased region" description="Low complexity" evidence="1">
    <location>
        <begin position="212"/>
        <end position="238"/>
    </location>
</feature>
<proteinExistence type="predicted"/>
<evidence type="ECO:0000259" key="4">
    <source>
        <dbReference type="Pfam" id="PF00963"/>
    </source>
</evidence>
<dbReference type="InterPro" id="IPR002102">
    <property type="entry name" value="Cohesin_dom"/>
</dbReference>
<feature type="compositionally biased region" description="Low complexity" evidence="1">
    <location>
        <begin position="168"/>
        <end position="184"/>
    </location>
</feature>
<name>A0A173TNB3_9FIRM</name>
<evidence type="ECO:0000256" key="1">
    <source>
        <dbReference type="SAM" id="MobiDB-lite"/>
    </source>
</evidence>
<gene>
    <name evidence="5" type="ORF">ERS852420_02328</name>
</gene>
<feature type="signal peptide" evidence="3">
    <location>
        <begin position="1"/>
        <end position="30"/>
    </location>
</feature>
<sequence>MKKLGMMKTILMMGCALALLFAAVPQPVMAANSQMNLTVGTTNDAKAGDTVTVRLVGSNNPGLSTFAARLAYDDSDLEYVGTTWANTISSDSGNIELVSPVTENNQQALNLSAILNKTYSQNETIATVTFKAKNAYTTMPVTLTVREVTDASYNPVTVTTVVDASAGQTQSQSQSQSTSQSQSDSQDDTEYIDDTDDTDDTDSYDDTDDTQDSQSSSGNTHKTSSNKKNNSGNTSKNGNRTDATPKTGAVDLRMVFGAAVIVFLLAAAGCIRFLNKKKE</sequence>
<keyword evidence="3" id="KW-0732">Signal</keyword>
<reference evidence="5 6" key="1">
    <citation type="submission" date="2015-09" db="EMBL/GenBank/DDBJ databases">
        <authorList>
            <consortium name="Pathogen Informatics"/>
        </authorList>
    </citation>
    <scope>NUCLEOTIDE SEQUENCE [LARGE SCALE GENOMIC DNA]</scope>
    <source>
        <strain evidence="5 6">2789STDY5608863</strain>
    </source>
</reference>
<accession>A0A173TNB3</accession>
<feature type="region of interest" description="Disordered" evidence="1">
    <location>
        <begin position="165"/>
        <end position="245"/>
    </location>
</feature>
<feature type="compositionally biased region" description="Acidic residues" evidence="1">
    <location>
        <begin position="185"/>
        <end position="211"/>
    </location>
</feature>
<keyword evidence="2" id="KW-1133">Transmembrane helix</keyword>
<dbReference type="GO" id="GO:0000272">
    <property type="term" value="P:polysaccharide catabolic process"/>
    <property type="evidence" value="ECO:0007669"/>
    <property type="project" value="InterPro"/>
</dbReference>
<dbReference type="Gene3D" id="2.60.40.680">
    <property type="match status" value="1"/>
</dbReference>
<feature type="domain" description="Cohesin" evidence="4">
    <location>
        <begin position="35"/>
        <end position="163"/>
    </location>
</feature>
<dbReference type="Pfam" id="PF00963">
    <property type="entry name" value="Cohesin"/>
    <property type="match status" value="1"/>
</dbReference>
<feature type="chain" id="PRO_5008012461" description="Cohesin domain-containing protein" evidence="3">
    <location>
        <begin position="31"/>
        <end position="279"/>
    </location>
</feature>
<dbReference type="Proteomes" id="UP000095495">
    <property type="component" value="Unassembled WGS sequence"/>
</dbReference>
<dbReference type="InterPro" id="IPR008965">
    <property type="entry name" value="CBM2/CBM3_carb-bd_dom_sf"/>
</dbReference>
<dbReference type="RefSeq" id="WP_055263158.1">
    <property type="nucleotide sequence ID" value="NZ_CYXV01000010.1"/>
</dbReference>
<dbReference type="EMBL" id="CYXV01000010">
    <property type="protein sequence ID" value="CUN04323.1"/>
    <property type="molecule type" value="Genomic_DNA"/>
</dbReference>
<feature type="transmembrane region" description="Helical" evidence="2">
    <location>
        <begin position="254"/>
        <end position="274"/>
    </location>
</feature>
<dbReference type="GO" id="GO:0030246">
    <property type="term" value="F:carbohydrate binding"/>
    <property type="evidence" value="ECO:0007669"/>
    <property type="project" value="InterPro"/>
</dbReference>
<keyword evidence="2" id="KW-0812">Transmembrane</keyword>
<evidence type="ECO:0000313" key="5">
    <source>
        <dbReference type="EMBL" id="CUN04323.1"/>
    </source>
</evidence>
<dbReference type="SUPFAM" id="SSF49384">
    <property type="entry name" value="Carbohydrate-binding domain"/>
    <property type="match status" value="1"/>
</dbReference>
<dbReference type="AlphaFoldDB" id="A0A173TNB3"/>
<organism evidence="5 6">
    <name type="scientific">Roseburia faecis</name>
    <dbReference type="NCBI Taxonomy" id="301302"/>
    <lineage>
        <taxon>Bacteria</taxon>
        <taxon>Bacillati</taxon>
        <taxon>Bacillota</taxon>
        <taxon>Clostridia</taxon>
        <taxon>Lachnospirales</taxon>
        <taxon>Lachnospiraceae</taxon>
        <taxon>Roseburia</taxon>
    </lineage>
</organism>
<evidence type="ECO:0000256" key="2">
    <source>
        <dbReference type="SAM" id="Phobius"/>
    </source>
</evidence>